<dbReference type="Proteomes" id="UP000029264">
    <property type="component" value="Unassembled WGS sequence"/>
</dbReference>
<evidence type="ECO:0000313" key="8">
    <source>
        <dbReference type="Proteomes" id="UP000029264"/>
    </source>
</evidence>
<comment type="caution">
    <text evidence="7">The sequence shown here is derived from an EMBL/GenBank/DDBJ whole genome shotgun (WGS) entry which is preliminary data.</text>
</comment>
<keyword evidence="5" id="KW-1133">Transmembrane helix</keyword>
<dbReference type="SMART" id="SM00267">
    <property type="entry name" value="GGDEF"/>
    <property type="match status" value="1"/>
</dbReference>
<dbReference type="CDD" id="cd01949">
    <property type="entry name" value="GGDEF"/>
    <property type="match status" value="1"/>
</dbReference>
<dbReference type="Gene3D" id="2.60.40.10">
    <property type="entry name" value="Immunoglobulins"/>
    <property type="match status" value="1"/>
</dbReference>
<dbReference type="SUPFAM" id="SSF55073">
    <property type="entry name" value="Nucleotide cyclase"/>
    <property type="match status" value="1"/>
</dbReference>
<gene>
    <name evidence="7" type="ORF">HR45_06820</name>
</gene>
<feature type="coiled-coil region" evidence="4">
    <location>
        <begin position="770"/>
        <end position="815"/>
    </location>
</feature>
<dbReference type="EC" id="2.7.7.65" evidence="2"/>
<dbReference type="InterPro" id="IPR011123">
    <property type="entry name" value="Y_Y_Y"/>
</dbReference>
<dbReference type="Gene3D" id="3.30.70.270">
    <property type="match status" value="1"/>
</dbReference>
<evidence type="ECO:0000256" key="2">
    <source>
        <dbReference type="ARBA" id="ARBA00012528"/>
    </source>
</evidence>
<dbReference type="InterPro" id="IPR011047">
    <property type="entry name" value="Quinoprotein_ADH-like_sf"/>
</dbReference>
<keyword evidence="5" id="KW-0812">Transmembrane</keyword>
<dbReference type="AlphaFoldDB" id="A0A094JE51"/>
<dbReference type="Pfam" id="PF07494">
    <property type="entry name" value="Reg_prop"/>
    <property type="match status" value="5"/>
</dbReference>
<dbReference type="eggNOG" id="COG3292">
    <property type="taxonomic scope" value="Bacteria"/>
</dbReference>
<dbReference type="STRING" id="1515746.HR45_06820"/>
<dbReference type="NCBIfam" id="TIGR00254">
    <property type="entry name" value="GGDEF"/>
    <property type="match status" value="1"/>
</dbReference>
<dbReference type="InterPro" id="IPR029787">
    <property type="entry name" value="Nucleotide_cyclase"/>
</dbReference>
<dbReference type="Gene3D" id="2.130.10.10">
    <property type="entry name" value="YVTN repeat-like/Quinoprotein amine dehydrogenase"/>
    <property type="match status" value="2"/>
</dbReference>
<keyword evidence="4" id="KW-0175">Coiled coil</keyword>
<protein>
    <recommendedName>
        <fullName evidence="2">diguanylate cyclase</fullName>
        <ecNumber evidence="2">2.7.7.65</ecNumber>
    </recommendedName>
</protein>
<dbReference type="FunFam" id="3.30.70.270:FF:000001">
    <property type="entry name" value="Diguanylate cyclase domain protein"/>
    <property type="match status" value="1"/>
</dbReference>
<dbReference type="GO" id="GO:0052621">
    <property type="term" value="F:diguanylate cyclase activity"/>
    <property type="evidence" value="ECO:0007669"/>
    <property type="project" value="UniProtKB-EC"/>
</dbReference>
<accession>A0A094JE51</accession>
<dbReference type="EMBL" id="JPEO01000003">
    <property type="protein sequence ID" value="KFZ38205.1"/>
    <property type="molecule type" value="Genomic_DNA"/>
</dbReference>
<dbReference type="InterPro" id="IPR050469">
    <property type="entry name" value="Diguanylate_Cyclase"/>
</dbReference>
<sequence length="968" mass="108438">MVILHCFTASAHQVKQAVEPVNRYFQESWTTRDGLPHNTVNSLSQTPEGYIWLTTWEGIARFNGNEFKVYGRDDTTGLPDAGMRSSYVDANGRLIIGGSRGGLTSVKDHHWQPLRPVGGLVNAMAAEADGSIWVATEGDGLFREYADGHSEHWTVETGLPSNSIYALVKDPDGQLWVGTSKGVVVFEQQQLRVNKDIPAAPVFDVLPTKQGVLFATEFGLLRCVEAQCQQFMPELTNIAVSKLMFDHQGSLWIGTIERGVYRYSKSYGLEHLETGRDLPRNRVLSLLEDQEHSIWIGTNGGLLRLRDVPFSTLTEEQGLAGNYVRTVLADKDGKSIWIGTSNGLSRYDIAAGKVVQNLIPKQSILSLEQQSDGTLYIGTYTAGVFVYKNGEVELLLDRERGLISNEVRAILRADDGALWMGTSQGLTILQNGQLRSITTDSGLPGNFIVALAQVGKQIWVGTGTGISIWEGDHFENVPIQQFDNAEYAFGFFYQDKQQLLWAATDRGLMRRNLATGETGIIGRSKGLPFDKYFQVFIDDHDDIWMSSNRGILRFSEADANAVLEGKLAKLPLVLYGESDGMVSAQANGGSSPTIAKSTDGSLWMATARGVARVDPSRLYLFSQYTPNVEIESLTLDGQRQQLLDDKITMAPGVQRMVVRYAGLSYIMPSRIHYRTRLQGFDQQWRDNANQHQIEFTNLAPGEYQLQIQAQNPSGDWSKPAILNITKLPFWWQTSLALYLAILGLILWVVLIVWWRTYSLRRSRANLLQQVELKTEELQRHTDHLAQLNSEKSALLEQLSRQAIALEKQAMQDELTGLPNRRAFDETFEREFSRAKRSQQPLALAFLDIDHFKSINDNFSHEAGDLALELLGQQLKQHCREFDVCARWGGEEFVMLLPSTTLEQALAVSERLRYRIASMDCNDIAPQLEITVSIGVACSDDAVDMDELLNKADRALYRAKQNGRNRVER</sequence>
<feature type="domain" description="GGDEF" evidence="6">
    <location>
        <begin position="839"/>
        <end position="968"/>
    </location>
</feature>
<dbReference type="InterPro" id="IPR015943">
    <property type="entry name" value="WD40/YVTN_repeat-like_dom_sf"/>
</dbReference>
<comment type="catalytic activity">
    <reaction evidence="3">
        <text>2 GTP = 3',3'-c-di-GMP + 2 diphosphate</text>
        <dbReference type="Rhea" id="RHEA:24898"/>
        <dbReference type="ChEBI" id="CHEBI:33019"/>
        <dbReference type="ChEBI" id="CHEBI:37565"/>
        <dbReference type="ChEBI" id="CHEBI:58805"/>
        <dbReference type="EC" id="2.7.7.65"/>
    </reaction>
</comment>
<comment type="cofactor">
    <cofactor evidence="1">
        <name>Mg(2+)</name>
        <dbReference type="ChEBI" id="CHEBI:18420"/>
    </cofactor>
</comment>
<evidence type="ECO:0000256" key="5">
    <source>
        <dbReference type="SAM" id="Phobius"/>
    </source>
</evidence>
<reference evidence="7 8" key="1">
    <citation type="submission" date="2014-06" db="EMBL/GenBank/DDBJ databases">
        <title>Shewanella sp. YQH10.</title>
        <authorList>
            <person name="Liu Y."/>
            <person name="Zeng R."/>
        </authorList>
    </citation>
    <scope>NUCLEOTIDE SEQUENCE [LARGE SCALE GENOMIC DNA]</scope>
    <source>
        <strain evidence="7 8">YQH10</strain>
    </source>
</reference>
<dbReference type="PROSITE" id="PS50887">
    <property type="entry name" value="GGDEF"/>
    <property type="match status" value="1"/>
</dbReference>
<keyword evidence="5" id="KW-0472">Membrane</keyword>
<name>A0A094JE51_9GAMM</name>
<evidence type="ECO:0000256" key="3">
    <source>
        <dbReference type="ARBA" id="ARBA00034247"/>
    </source>
</evidence>
<evidence type="ECO:0000256" key="4">
    <source>
        <dbReference type="SAM" id="Coils"/>
    </source>
</evidence>
<dbReference type="PANTHER" id="PTHR45138:SF9">
    <property type="entry name" value="DIGUANYLATE CYCLASE DGCM-RELATED"/>
    <property type="match status" value="1"/>
</dbReference>
<dbReference type="Pfam" id="PF07495">
    <property type="entry name" value="Y_Y_Y"/>
    <property type="match status" value="1"/>
</dbReference>
<dbReference type="InterPro" id="IPR013783">
    <property type="entry name" value="Ig-like_fold"/>
</dbReference>
<proteinExistence type="predicted"/>
<feature type="transmembrane region" description="Helical" evidence="5">
    <location>
        <begin position="729"/>
        <end position="754"/>
    </location>
</feature>
<dbReference type="InterPro" id="IPR000160">
    <property type="entry name" value="GGDEF_dom"/>
</dbReference>
<dbReference type="InterPro" id="IPR043128">
    <property type="entry name" value="Rev_trsase/Diguanyl_cyclase"/>
</dbReference>
<dbReference type="SUPFAM" id="SSF50998">
    <property type="entry name" value="Quinoprotein alcohol dehydrogenase-like"/>
    <property type="match status" value="1"/>
</dbReference>
<dbReference type="GO" id="GO:0043709">
    <property type="term" value="P:cell adhesion involved in single-species biofilm formation"/>
    <property type="evidence" value="ECO:0007669"/>
    <property type="project" value="TreeGrafter"/>
</dbReference>
<dbReference type="Pfam" id="PF00990">
    <property type="entry name" value="GGDEF"/>
    <property type="match status" value="1"/>
</dbReference>
<evidence type="ECO:0000259" key="6">
    <source>
        <dbReference type="PROSITE" id="PS50887"/>
    </source>
</evidence>
<organism evidence="7 8">
    <name type="scientific">Shewanella mangrovi</name>
    <dbReference type="NCBI Taxonomy" id="1515746"/>
    <lineage>
        <taxon>Bacteria</taxon>
        <taxon>Pseudomonadati</taxon>
        <taxon>Pseudomonadota</taxon>
        <taxon>Gammaproteobacteria</taxon>
        <taxon>Alteromonadales</taxon>
        <taxon>Shewanellaceae</taxon>
        <taxon>Shewanella</taxon>
    </lineage>
</organism>
<dbReference type="GO" id="GO:1902201">
    <property type="term" value="P:negative regulation of bacterial-type flagellum-dependent cell motility"/>
    <property type="evidence" value="ECO:0007669"/>
    <property type="project" value="TreeGrafter"/>
</dbReference>
<dbReference type="GO" id="GO:0005886">
    <property type="term" value="C:plasma membrane"/>
    <property type="evidence" value="ECO:0007669"/>
    <property type="project" value="TreeGrafter"/>
</dbReference>
<evidence type="ECO:0000313" key="7">
    <source>
        <dbReference type="EMBL" id="KFZ38205.1"/>
    </source>
</evidence>
<dbReference type="eggNOG" id="COG3706">
    <property type="taxonomic scope" value="Bacteria"/>
</dbReference>
<keyword evidence="8" id="KW-1185">Reference proteome</keyword>
<evidence type="ECO:0000256" key="1">
    <source>
        <dbReference type="ARBA" id="ARBA00001946"/>
    </source>
</evidence>
<dbReference type="PANTHER" id="PTHR45138">
    <property type="entry name" value="REGULATORY COMPONENTS OF SENSORY TRANSDUCTION SYSTEM"/>
    <property type="match status" value="1"/>
</dbReference>
<dbReference type="InterPro" id="IPR011110">
    <property type="entry name" value="Reg_prop"/>
</dbReference>